<dbReference type="PROSITE" id="PS50850">
    <property type="entry name" value="MFS"/>
    <property type="match status" value="1"/>
</dbReference>
<dbReference type="SUPFAM" id="SSF103473">
    <property type="entry name" value="MFS general substrate transporter"/>
    <property type="match status" value="1"/>
</dbReference>
<dbReference type="InterPro" id="IPR011701">
    <property type="entry name" value="MFS"/>
</dbReference>
<keyword evidence="5 7" id="KW-1133">Transmembrane helix</keyword>
<accession>A0ABM8NZJ4</accession>
<gene>
    <name evidence="9" type="primary">abaF_8</name>
    <name evidence="9" type="ORF">LMG27952_05057</name>
</gene>
<dbReference type="RefSeq" id="WP_201698608.1">
    <property type="nucleotide sequence ID" value="NZ_CAJHCQ010000014.1"/>
</dbReference>
<dbReference type="InterPro" id="IPR005828">
    <property type="entry name" value="MFS_sugar_transport-like"/>
</dbReference>
<feature type="transmembrane region" description="Helical" evidence="7">
    <location>
        <begin position="404"/>
        <end position="425"/>
    </location>
</feature>
<dbReference type="Pfam" id="PF07690">
    <property type="entry name" value="MFS_1"/>
    <property type="match status" value="1"/>
</dbReference>
<keyword evidence="2" id="KW-0813">Transport</keyword>
<name>A0ABM8NZJ4_9BURK</name>
<evidence type="ECO:0000259" key="8">
    <source>
        <dbReference type="PROSITE" id="PS50850"/>
    </source>
</evidence>
<dbReference type="Gene3D" id="1.20.1250.20">
    <property type="entry name" value="MFS general substrate transporter like domains"/>
    <property type="match status" value="1"/>
</dbReference>
<dbReference type="PANTHER" id="PTHR43045:SF1">
    <property type="entry name" value="SHIKIMATE TRANSPORTER"/>
    <property type="match status" value="1"/>
</dbReference>
<feature type="transmembrane region" description="Helical" evidence="7">
    <location>
        <begin position="186"/>
        <end position="206"/>
    </location>
</feature>
<dbReference type="PANTHER" id="PTHR43045">
    <property type="entry name" value="SHIKIMATE TRANSPORTER"/>
    <property type="match status" value="1"/>
</dbReference>
<keyword evidence="6 7" id="KW-0472">Membrane</keyword>
<evidence type="ECO:0000256" key="4">
    <source>
        <dbReference type="ARBA" id="ARBA00022692"/>
    </source>
</evidence>
<protein>
    <submittedName>
        <fullName evidence="9">Fosfomycin resistance protein AbaF</fullName>
    </submittedName>
</protein>
<evidence type="ECO:0000256" key="5">
    <source>
        <dbReference type="ARBA" id="ARBA00022989"/>
    </source>
</evidence>
<feature type="transmembrane region" description="Helical" evidence="7">
    <location>
        <begin position="160"/>
        <end position="180"/>
    </location>
</feature>
<feature type="transmembrane region" description="Helical" evidence="7">
    <location>
        <begin position="314"/>
        <end position="332"/>
    </location>
</feature>
<evidence type="ECO:0000256" key="3">
    <source>
        <dbReference type="ARBA" id="ARBA00022475"/>
    </source>
</evidence>
<dbReference type="CDD" id="cd17369">
    <property type="entry name" value="MFS_ShiA_like"/>
    <property type="match status" value="1"/>
</dbReference>
<evidence type="ECO:0000256" key="2">
    <source>
        <dbReference type="ARBA" id="ARBA00022448"/>
    </source>
</evidence>
<feature type="transmembrane region" description="Helical" evidence="7">
    <location>
        <begin position="281"/>
        <end position="302"/>
    </location>
</feature>
<comment type="caution">
    <text evidence="9">The sequence shown here is derived from an EMBL/GenBank/DDBJ whole genome shotgun (WGS) entry which is preliminary data.</text>
</comment>
<feature type="transmembrane region" description="Helical" evidence="7">
    <location>
        <begin position="338"/>
        <end position="363"/>
    </location>
</feature>
<sequence length="463" mass="49222">MKAGQPAESAERRRVVIATGIGTAIEWYDFFLYAQCAAIVFGPLYFHQFGARSSLLLSLGTIGISFLFRPLGAVIAGNFGDKIGRRRMLVATLFMMGGATALVGLVPTSDQIGFAAPLMLMLLRIIQGLSAGGEWGGAALMAVESAPRGRRGRFGAAPQLGAPLGLLLATGFLALMAAITRTEDEFLAWGWRVPFLFSAVLIYVGYEVRRRVEESPVFVEMSSEGATRRLPIVQLFRKNALLVIVAALVYAGNSGASYIVAGGFLEHYVTSPDRPSPLTRGTVLTIITVSGFLWVVAVYASAALSDRIGRRNTYLIGWVLTLLTTFPLLLAMQSGNVWLLFLGITAYVGANMFTYGPMAAYFAELFPASVRYSGIAIAYAIGSIIGGAFAPTISVALVAATGSLYAVGLYVGGLTLVSLAATLVLRDRTDVDLGPDSPDYARSPFYGARPAIEVPGTQNGTHA</sequence>
<feature type="transmembrane region" description="Helical" evidence="7">
    <location>
        <begin position="239"/>
        <end position="261"/>
    </location>
</feature>
<keyword evidence="4 7" id="KW-0812">Transmembrane</keyword>
<feature type="domain" description="Major facilitator superfamily (MFS) profile" evidence="8">
    <location>
        <begin position="15"/>
        <end position="430"/>
    </location>
</feature>
<organism evidence="9 10">
    <name type="scientific">Paraburkholderia hiiakae</name>
    <dbReference type="NCBI Taxonomy" id="1081782"/>
    <lineage>
        <taxon>Bacteria</taxon>
        <taxon>Pseudomonadati</taxon>
        <taxon>Pseudomonadota</taxon>
        <taxon>Betaproteobacteria</taxon>
        <taxon>Burkholderiales</taxon>
        <taxon>Burkholderiaceae</taxon>
        <taxon>Paraburkholderia</taxon>
    </lineage>
</organism>
<feature type="transmembrane region" description="Helical" evidence="7">
    <location>
        <begin position="55"/>
        <end position="76"/>
    </location>
</feature>
<dbReference type="InterPro" id="IPR020846">
    <property type="entry name" value="MFS_dom"/>
</dbReference>
<feature type="transmembrane region" description="Helical" evidence="7">
    <location>
        <begin position="88"/>
        <end position="106"/>
    </location>
</feature>
<evidence type="ECO:0000256" key="1">
    <source>
        <dbReference type="ARBA" id="ARBA00004651"/>
    </source>
</evidence>
<dbReference type="InterPro" id="IPR036259">
    <property type="entry name" value="MFS_trans_sf"/>
</dbReference>
<feature type="transmembrane region" description="Helical" evidence="7">
    <location>
        <begin position="30"/>
        <end position="49"/>
    </location>
</feature>
<feature type="transmembrane region" description="Helical" evidence="7">
    <location>
        <begin position="375"/>
        <end position="398"/>
    </location>
</feature>
<feature type="transmembrane region" description="Helical" evidence="7">
    <location>
        <begin position="118"/>
        <end position="140"/>
    </location>
</feature>
<proteinExistence type="predicted"/>
<keyword evidence="3" id="KW-1003">Cell membrane</keyword>
<keyword evidence="10" id="KW-1185">Reference proteome</keyword>
<dbReference type="PROSITE" id="PS00216">
    <property type="entry name" value="SUGAR_TRANSPORT_1"/>
    <property type="match status" value="1"/>
</dbReference>
<evidence type="ECO:0000313" key="10">
    <source>
        <dbReference type="Proteomes" id="UP000656319"/>
    </source>
</evidence>
<reference evidence="9 10" key="1">
    <citation type="submission" date="2020-10" db="EMBL/GenBank/DDBJ databases">
        <authorList>
            <person name="Peeters C."/>
        </authorList>
    </citation>
    <scope>NUCLEOTIDE SEQUENCE [LARGE SCALE GENOMIC DNA]</scope>
    <source>
        <strain evidence="9 10">LMG 27952</strain>
    </source>
</reference>
<dbReference type="Pfam" id="PF00083">
    <property type="entry name" value="Sugar_tr"/>
    <property type="match status" value="1"/>
</dbReference>
<dbReference type="Proteomes" id="UP000656319">
    <property type="component" value="Unassembled WGS sequence"/>
</dbReference>
<dbReference type="InterPro" id="IPR005829">
    <property type="entry name" value="Sugar_transporter_CS"/>
</dbReference>
<evidence type="ECO:0000256" key="6">
    <source>
        <dbReference type="ARBA" id="ARBA00023136"/>
    </source>
</evidence>
<comment type="subcellular location">
    <subcellularLocation>
        <location evidence="1">Cell membrane</location>
        <topology evidence="1">Multi-pass membrane protein</topology>
    </subcellularLocation>
</comment>
<evidence type="ECO:0000256" key="7">
    <source>
        <dbReference type="SAM" id="Phobius"/>
    </source>
</evidence>
<evidence type="ECO:0000313" key="9">
    <source>
        <dbReference type="EMBL" id="CAD6550717.1"/>
    </source>
</evidence>
<dbReference type="EMBL" id="CAJHCQ010000014">
    <property type="protein sequence ID" value="CAD6550717.1"/>
    <property type="molecule type" value="Genomic_DNA"/>
</dbReference>